<keyword evidence="3" id="KW-1185">Reference proteome</keyword>
<dbReference type="Proteomes" id="UP000000322">
    <property type="component" value="Chromosome"/>
</dbReference>
<dbReference type="InterPro" id="IPR021414">
    <property type="entry name" value="DUF3054"/>
</dbReference>
<accession>D1BK00</accession>
<organism evidence="2 3">
    <name type="scientific">Sanguibacter keddieii (strain ATCC 51767 / DSM 10542 / NCFB 3025 / ST-74)</name>
    <dbReference type="NCBI Taxonomy" id="446469"/>
    <lineage>
        <taxon>Bacteria</taxon>
        <taxon>Bacillati</taxon>
        <taxon>Actinomycetota</taxon>
        <taxon>Actinomycetes</taxon>
        <taxon>Micrococcales</taxon>
        <taxon>Sanguibacteraceae</taxon>
        <taxon>Sanguibacter</taxon>
    </lineage>
</organism>
<evidence type="ECO:0000313" key="2">
    <source>
        <dbReference type="EMBL" id="ACZ22409.1"/>
    </source>
</evidence>
<evidence type="ECO:0008006" key="4">
    <source>
        <dbReference type="Google" id="ProtNLM"/>
    </source>
</evidence>
<feature type="transmembrane region" description="Helical" evidence="1">
    <location>
        <begin position="12"/>
        <end position="28"/>
    </location>
</feature>
<dbReference type="HOGENOM" id="CLU_089113_3_0_11"/>
<feature type="transmembrane region" description="Helical" evidence="1">
    <location>
        <begin position="48"/>
        <end position="67"/>
    </location>
</feature>
<dbReference type="Pfam" id="PF11255">
    <property type="entry name" value="DUF3054"/>
    <property type="match status" value="1"/>
</dbReference>
<gene>
    <name evidence="2" type="ordered locus">Sked_25040</name>
</gene>
<dbReference type="KEGG" id="ske:Sked_25040"/>
<name>D1BK00_SANKS</name>
<dbReference type="STRING" id="446469.Sked_25040"/>
<keyword evidence="1" id="KW-0812">Transmembrane</keyword>
<sequence>MSRPTRATRVPVVVAAVADLLCVVAFAAGGRSEHDEHVGALGVLTTAWPFVVGAALAWLVVATVPALAGGQRLRGVSRVYPAGVVVLVGAWGGGMLLRAVTGQGTSGAFPLVALAFLAVTLLGWRAVAALVSRRARPRPSAPAP</sequence>
<evidence type="ECO:0000256" key="1">
    <source>
        <dbReference type="SAM" id="Phobius"/>
    </source>
</evidence>
<keyword evidence="1" id="KW-1133">Transmembrane helix</keyword>
<feature type="transmembrane region" description="Helical" evidence="1">
    <location>
        <begin position="79"/>
        <end position="101"/>
    </location>
</feature>
<keyword evidence="1" id="KW-0472">Membrane</keyword>
<evidence type="ECO:0000313" key="3">
    <source>
        <dbReference type="Proteomes" id="UP000000322"/>
    </source>
</evidence>
<dbReference type="AlphaFoldDB" id="D1BK00"/>
<proteinExistence type="predicted"/>
<reference evidence="2 3" key="1">
    <citation type="journal article" date="2009" name="Stand. Genomic Sci.">
        <title>Complete genome sequence of Sanguibacter keddieii type strain (ST-74).</title>
        <authorList>
            <person name="Ivanova N."/>
            <person name="Sikorski J."/>
            <person name="Sims D."/>
            <person name="Brettin T."/>
            <person name="Detter J.C."/>
            <person name="Han C."/>
            <person name="Lapidus A."/>
            <person name="Copeland A."/>
            <person name="Glavina Del Rio T."/>
            <person name="Nolan M."/>
            <person name="Chen F."/>
            <person name="Lucas S."/>
            <person name="Tice H."/>
            <person name="Cheng J.F."/>
            <person name="Bruce D."/>
            <person name="Goodwin L."/>
            <person name="Pitluck S."/>
            <person name="Pati A."/>
            <person name="Mavromatis K."/>
            <person name="Chen A."/>
            <person name="Palaniappan K."/>
            <person name="D'haeseleer P."/>
            <person name="Chain P."/>
            <person name="Bristow J."/>
            <person name="Eisen J.A."/>
            <person name="Markowitz V."/>
            <person name="Hugenholtz P."/>
            <person name="Goker M."/>
            <person name="Pukall R."/>
            <person name="Klenk H.P."/>
            <person name="Kyrpides N.C."/>
        </authorList>
    </citation>
    <scope>NUCLEOTIDE SEQUENCE [LARGE SCALE GENOMIC DNA]</scope>
    <source>
        <strain evidence="3">ATCC 51767 / DSM 10542 / NCFB 3025 / ST-74</strain>
    </source>
</reference>
<dbReference type="EMBL" id="CP001819">
    <property type="protein sequence ID" value="ACZ22409.1"/>
    <property type="molecule type" value="Genomic_DNA"/>
</dbReference>
<feature type="transmembrane region" description="Helical" evidence="1">
    <location>
        <begin position="107"/>
        <end position="131"/>
    </location>
</feature>
<protein>
    <recommendedName>
        <fullName evidence="4">DUF3054 domain-containing protein</fullName>
    </recommendedName>
</protein>